<protein>
    <recommendedName>
        <fullName evidence="1">Aminoglycoside phosphotransferase domain-containing protein</fullName>
    </recommendedName>
</protein>
<dbReference type="AlphaFoldDB" id="A0A382WN74"/>
<evidence type="ECO:0000313" key="2">
    <source>
        <dbReference type="EMBL" id="SVD60346.1"/>
    </source>
</evidence>
<dbReference type="InterPro" id="IPR002575">
    <property type="entry name" value="Aminoglycoside_PTrfase"/>
</dbReference>
<organism evidence="2">
    <name type="scientific">marine metagenome</name>
    <dbReference type="NCBI Taxonomy" id="408172"/>
    <lineage>
        <taxon>unclassified sequences</taxon>
        <taxon>metagenomes</taxon>
        <taxon>ecological metagenomes</taxon>
    </lineage>
</organism>
<accession>A0A382WN74</accession>
<dbReference type="InterPro" id="IPR011009">
    <property type="entry name" value="Kinase-like_dom_sf"/>
</dbReference>
<dbReference type="Pfam" id="PF01636">
    <property type="entry name" value="APH"/>
    <property type="match status" value="1"/>
</dbReference>
<dbReference type="EMBL" id="UINC01161262">
    <property type="protein sequence ID" value="SVD60346.1"/>
    <property type="molecule type" value="Genomic_DNA"/>
</dbReference>
<name>A0A382WN74_9ZZZZ</name>
<dbReference type="SUPFAM" id="SSF56112">
    <property type="entry name" value="Protein kinase-like (PK-like)"/>
    <property type="match status" value="1"/>
</dbReference>
<feature type="non-terminal residue" evidence="2">
    <location>
        <position position="123"/>
    </location>
</feature>
<evidence type="ECO:0000259" key="1">
    <source>
        <dbReference type="Pfam" id="PF01636"/>
    </source>
</evidence>
<sequence length="123" mass="13686">MDNTKFSYEETMEHLCSLANSVLDLWHLPAGSKAQLINVSENETFLVEAPDGFKSILRLHREDYHTERAIACEHAWSRSLNAEGGVKTPDILPGKNGSTIQSATSEALGQKRYLAMFEFVEGS</sequence>
<proteinExistence type="predicted"/>
<feature type="domain" description="Aminoglycoside phosphotransferase" evidence="1">
    <location>
        <begin position="40"/>
        <end position="122"/>
    </location>
</feature>
<reference evidence="2" key="1">
    <citation type="submission" date="2018-05" db="EMBL/GenBank/DDBJ databases">
        <authorList>
            <person name="Lanie J.A."/>
            <person name="Ng W.-L."/>
            <person name="Kazmierczak K.M."/>
            <person name="Andrzejewski T.M."/>
            <person name="Davidsen T.M."/>
            <person name="Wayne K.J."/>
            <person name="Tettelin H."/>
            <person name="Glass J.I."/>
            <person name="Rusch D."/>
            <person name="Podicherti R."/>
            <person name="Tsui H.-C.T."/>
            <person name="Winkler M.E."/>
        </authorList>
    </citation>
    <scope>NUCLEOTIDE SEQUENCE</scope>
</reference>
<gene>
    <name evidence="2" type="ORF">METZ01_LOCUS413200</name>
</gene>